<evidence type="ECO:0000313" key="10">
    <source>
        <dbReference type="EMBL" id="AFM23624.1"/>
    </source>
</evidence>
<dbReference type="STRING" id="706587.Desti_0905"/>
<proteinExistence type="inferred from homology"/>
<evidence type="ECO:0000256" key="4">
    <source>
        <dbReference type="ARBA" id="ARBA00022692"/>
    </source>
</evidence>
<evidence type="ECO:0000256" key="8">
    <source>
        <dbReference type="ARBA" id="ARBA00037998"/>
    </source>
</evidence>
<feature type="transmembrane region" description="Helical" evidence="9">
    <location>
        <begin position="85"/>
        <end position="102"/>
    </location>
</feature>
<keyword evidence="7 9" id="KW-0472">Membrane</keyword>
<dbReference type="OrthoDB" id="9807115at2"/>
<dbReference type="CDD" id="cd06582">
    <property type="entry name" value="TM_PBP1_LivH_like"/>
    <property type="match status" value="1"/>
</dbReference>
<dbReference type="GO" id="GO:0022857">
    <property type="term" value="F:transmembrane transporter activity"/>
    <property type="evidence" value="ECO:0007669"/>
    <property type="project" value="InterPro"/>
</dbReference>
<dbReference type="GO" id="GO:0006865">
    <property type="term" value="P:amino acid transport"/>
    <property type="evidence" value="ECO:0007669"/>
    <property type="project" value="UniProtKB-KW"/>
</dbReference>
<sequence length="288" mass="30646">MDIIIYGIINSVSLTLMALGFTLVYGVSRLPNFAHGALYVLTGYITWLLMNRLGLNYPLAILFSLCACAGIGAAMYYFILVRVRGMPISEIIASYAIGLAILEGLRWGGLKGGTFVLPPFIQGSTELFGISVDFHRLLVVGAGIILVAALWLFVNGTKIGLALKGMAQDERAALTLGIDSDRMAIVAMALGSMLAGVAALVLLPLGNIVVEAGYHVLIMAVAVCIVGGLGSWTGAILASFLIGFAQILTVSYLGTHFQVVVALLAIIITLIWRPSGLFGWQKELEERV</sequence>
<keyword evidence="11" id="KW-1185">Reference proteome</keyword>
<keyword evidence="4 9" id="KW-0812">Transmembrane</keyword>
<dbReference type="HOGENOM" id="CLU_039929_2_1_7"/>
<feature type="transmembrane region" description="Helical" evidence="9">
    <location>
        <begin position="33"/>
        <end position="50"/>
    </location>
</feature>
<dbReference type="PANTHER" id="PTHR11795">
    <property type="entry name" value="BRANCHED-CHAIN AMINO ACID TRANSPORT SYSTEM PERMEASE PROTEIN LIVH"/>
    <property type="match status" value="1"/>
</dbReference>
<dbReference type="Proteomes" id="UP000006055">
    <property type="component" value="Chromosome"/>
</dbReference>
<accession>I4C233</accession>
<evidence type="ECO:0000256" key="1">
    <source>
        <dbReference type="ARBA" id="ARBA00004651"/>
    </source>
</evidence>
<dbReference type="RefSeq" id="WP_014808780.1">
    <property type="nucleotide sequence ID" value="NC_018025.1"/>
</dbReference>
<evidence type="ECO:0000256" key="7">
    <source>
        <dbReference type="ARBA" id="ARBA00023136"/>
    </source>
</evidence>
<dbReference type="AlphaFoldDB" id="I4C233"/>
<feature type="transmembrane region" description="Helical" evidence="9">
    <location>
        <begin position="217"/>
        <end position="244"/>
    </location>
</feature>
<keyword evidence="5" id="KW-0029">Amino-acid transport</keyword>
<evidence type="ECO:0000256" key="9">
    <source>
        <dbReference type="SAM" id="Phobius"/>
    </source>
</evidence>
<dbReference type="EMBL" id="CP003360">
    <property type="protein sequence ID" value="AFM23624.1"/>
    <property type="molecule type" value="Genomic_DNA"/>
</dbReference>
<feature type="transmembrane region" description="Helical" evidence="9">
    <location>
        <begin position="137"/>
        <end position="154"/>
    </location>
</feature>
<comment type="similarity">
    <text evidence="8">Belongs to the binding-protein-dependent transport system permease family. LivHM subfamily.</text>
</comment>
<dbReference type="InterPro" id="IPR052157">
    <property type="entry name" value="BCAA_transport_permease"/>
</dbReference>
<dbReference type="KEGG" id="dti:Desti_0905"/>
<evidence type="ECO:0000256" key="3">
    <source>
        <dbReference type="ARBA" id="ARBA00022475"/>
    </source>
</evidence>
<dbReference type="Pfam" id="PF02653">
    <property type="entry name" value="BPD_transp_2"/>
    <property type="match status" value="1"/>
</dbReference>
<name>I4C233_DESTA</name>
<evidence type="ECO:0000256" key="5">
    <source>
        <dbReference type="ARBA" id="ARBA00022970"/>
    </source>
</evidence>
<reference evidence="11" key="1">
    <citation type="submission" date="2012-06" db="EMBL/GenBank/DDBJ databases">
        <title>Complete sequence of chromosome of Desulfomonile tiedjei DSM 6799.</title>
        <authorList>
            <person name="Lucas S."/>
            <person name="Copeland A."/>
            <person name="Lapidus A."/>
            <person name="Glavina del Rio T."/>
            <person name="Dalin E."/>
            <person name="Tice H."/>
            <person name="Bruce D."/>
            <person name="Goodwin L."/>
            <person name="Pitluck S."/>
            <person name="Peters L."/>
            <person name="Ovchinnikova G."/>
            <person name="Zeytun A."/>
            <person name="Lu M."/>
            <person name="Kyrpides N."/>
            <person name="Mavromatis K."/>
            <person name="Ivanova N."/>
            <person name="Brettin T."/>
            <person name="Detter J.C."/>
            <person name="Han C."/>
            <person name="Larimer F."/>
            <person name="Land M."/>
            <person name="Hauser L."/>
            <person name="Markowitz V."/>
            <person name="Cheng J.-F."/>
            <person name="Hugenholtz P."/>
            <person name="Woyke T."/>
            <person name="Wu D."/>
            <person name="Spring S."/>
            <person name="Schroeder M."/>
            <person name="Brambilla E."/>
            <person name="Klenk H.-P."/>
            <person name="Eisen J.A."/>
        </authorList>
    </citation>
    <scope>NUCLEOTIDE SEQUENCE [LARGE SCALE GENOMIC DNA]</scope>
    <source>
        <strain evidence="11">ATCC 49306 / DSM 6799 / DCB-1</strain>
    </source>
</reference>
<evidence type="ECO:0000256" key="6">
    <source>
        <dbReference type="ARBA" id="ARBA00022989"/>
    </source>
</evidence>
<gene>
    <name evidence="10" type="ordered locus">Desti_0905</name>
</gene>
<dbReference type="eggNOG" id="COG0559">
    <property type="taxonomic scope" value="Bacteria"/>
</dbReference>
<feature type="transmembrane region" description="Helical" evidence="9">
    <location>
        <begin position="7"/>
        <end position="27"/>
    </location>
</feature>
<keyword evidence="3" id="KW-1003">Cell membrane</keyword>
<evidence type="ECO:0000313" key="11">
    <source>
        <dbReference type="Proteomes" id="UP000006055"/>
    </source>
</evidence>
<comment type="subcellular location">
    <subcellularLocation>
        <location evidence="1">Cell membrane</location>
        <topology evidence="1">Multi-pass membrane protein</topology>
    </subcellularLocation>
</comment>
<organism evidence="10 11">
    <name type="scientific">Desulfomonile tiedjei (strain ATCC 49306 / DSM 6799 / DCB-1)</name>
    <dbReference type="NCBI Taxonomy" id="706587"/>
    <lineage>
        <taxon>Bacteria</taxon>
        <taxon>Pseudomonadati</taxon>
        <taxon>Thermodesulfobacteriota</taxon>
        <taxon>Desulfomonilia</taxon>
        <taxon>Desulfomonilales</taxon>
        <taxon>Desulfomonilaceae</taxon>
        <taxon>Desulfomonile</taxon>
    </lineage>
</organism>
<dbReference type="PANTHER" id="PTHR11795:SF445">
    <property type="entry name" value="AMINO ACID ABC TRANSPORTER PERMEASE PROTEIN"/>
    <property type="match status" value="1"/>
</dbReference>
<dbReference type="InterPro" id="IPR001851">
    <property type="entry name" value="ABC_transp_permease"/>
</dbReference>
<keyword evidence="6 9" id="KW-1133">Transmembrane helix</keyword>
<keyword evidence="2" id="KW-0813">Transport</keyword>
<feature type="transmembrane region" description="Helical" evidence="9">
    <location>
        <begin position="57"/>
        <end position="79"/>
    </location>
</feature>
<feature type="transmembrane region" description="Helical" evidence="9">
    <location>
        <begin position="250"/>
        <end position="272"/>
    </location>
</feature>
<feature type="transmembrane region" description="Helical" evidence="9">
    <location>
        <begin position="183"/>
        <end position="205"/>
    </location>
</feature>
<dbReference type="GO" id="GO:0005886">
    <property type="term" value="C:plasma membrane"/>
    <property type="evidence" value="ECO:0007669"/>
    <property type="project" value="UniProtKB-SubCell"/>
</dbReference>
<evidence type="ECO:0000256" key="2">
    <source>
        <dbReference type="ARBA" id="ARBA00022448"/>
    </source>
</evidence>
<protein>
    <submittedName>
        <fullName evidence="10">Branched-chain amino acid ABC-type transport system, permease component</fullName>
    </submittedName>
</protein>